<proteinExistence type="predicted"/>
<keyword evidence="3" id="KW-1185">Reference proteome</keyword>
<reference evidence="2" key="1">
    <citation type="submission" date="2022-06" db="EMBL/GenBank/DDBJ databases">
        <title>Sequencing the genomes of 1000 actinobacteria strains.</title>
        <authorList>
            <person name="Klenk H.-P."/>
        </authorList>
    </citation>
    <scope>NUCLEOTIDE SEQUENCE</scope>
    <source>
        <strain evidence="2">DSM 22016</strain>
    </source>
</reference>
<keyword evidence="1" id="KW-1133">Transmembrane helix</keyword>
<evidence type="ECO:0000313" key="2">
    <source>
        <dbReference type="EMBL" id="MCP2372005.1"/>
    </source>
</evidence>
<feature type="transmembrane region" description="Helical" evidence="1">
    <location>
        <begin position="29"/>
        <end position="47"/>
    </location>
</feature>
<protein>
    <recommendedName>
        <fullName evidence="4">4-hydroxybenzoate polyprenyltransferase</fullName>
    </recommendedName>
</protein>
<accession>A0A9X2H3F0</accession>
<keyword evidence="1" id="KW-0472">Membrane</keyword>
<organism evidence="2 3">
    <name type="scientific">Agromyces terreus</name>
    <dbReference type="NCBI Taxonomy" id="424795"/>
    <lineage>
        <taxon>Bacteria</taxon>
        <taxon>Bacillati</taxon>
        <taxon>Actinomycetota</taxon>
        <taxon>Actinomycetes</taxon>
        <taxon>Micrococcales</taxon>
        <taxon>Microbacteriaceae</taxon>
        <taxon>Agromyces</taxon>
    </lineage>
</organism>
<dbReference type="RefSeq" id="WP_197738052.1">
    <property type="nucleotide sequence ID" value="NZ_BAAANU010000035.1"/>
</dbReference>
<sequence length="75" mass="8037">MSLSSTVLTGILASESVNARELPIDSWVYGLITLCIFAVLAFVTASYRDVANRHRAKAEAFAARHGADHGEHGGH</sequence>
<keyword evidence="1" id="KW-0812">Transmembrane</keyword>
<dbReference type="Proteomes" id="UP001139722">
    <property type="component" value="Unassembled WGS sequence"/>
</dbReference>
<dbReference type="EMBL" id="JAMZDY010000001">
    <property type="protein sequence ID" value="MCP2372005.1"/>
    <property type="molecule type" value="Genomic_DNA"/>
</dbReference>
<gene>
    <name evidence="2" type="ORF">BJ978_002681</name>
</gene>
<evidence type="ECO:0000256" key="1">
    <source>
        <dbReference type="SAM" id="Phobius"/>
    </source>
</evidence>
<dbReference type="AlphaFoldDB" id="A0A9X2H3F0"/>
<comment type="caution">
    <text evidence="2">The sequence shown here is derived from an EMBL/GenBank/DDBJ whole genome shotgun (WGS) entry which is preliminary data.</text>
</comment>
<name>A0A9X2H3F0_9MICO</name>
<evidence type="ECO:0000313" key="3">
    <source>
        <dbReference type="Proteomes" id="UP001139722"/>
    </source>
</evidence>
<evidence type="ECO:0008006" key="4">
    <source>
        <dbReference type="Google" id="ProtNLM"/>
    </source>
</evidence>